<dbReference type="EMBL" id="BLZA01000021">
    <property type="protein sequence ID" value="GHJ87409.1"/>
    <property type="molecule type" value="Genomic_DNA"/>
</dbReference>
<evidence type="ECO:0000256" key="3">
    <source>
        <dbReference type="ARBA" id="ARBA00022448"/>
    </source>
</evidence>
<feature type="region of interest" description="Disordered" evidence="7">
    <location>
        <begin position="595"/>
        <end position="689"/>
    </location>
</feature>
<proteinExistence type="inferred from homology"/>
<organism evidence="9 10">
    <name type="scientific">Naganishia liquefaciens</name>
    <dbReference type="NCBI Taxonomy" id="104408"/>
    <lineage>
        <taxon>Eukaryota</taxon>
        <taxon>Fungi</taxon>
        <taxon>Dikarya</taxon>
        <taxon>Basidiomycota</taxon>
        <taxon>Agaricomycotina</taxon>
        <taxon>Tremellomycetes</taxon>
        <taxon>Filobasidiales</taxon>
        <taxon>Filobasidiaceae</taxon>
        <taxon>Naganishia</taxon>
    </lineage>
</organism>
<dbReference type="InterPro" id="IPR011989">
    <property type="entry name" value="ARM-like"/>
</dbReference>
<reference evidence="9" key="1">
    <citation type="submission" date="2020-07" db="EMBL/GenBank/DDBJ databases">
        <title>Draft Genome Sequence of a Deep-Sea Yeast, Naganishia (Cryptococcus) liquefaciens strain N6.</title>
        <authorList>
            <person name="Han Y.W."/>
            <person name="Kajitani R."/>
            <person name="Morimoto H."/>
            <person name="Parhat M."/>
            <person name="Tsubouchi H."/>
            <person name="Bakenova O."/>
            <person name="Ogata M."/>
            <person name="Argunhan B."/>
            <person name="Aoki R."/>
            <person name="Kajiwara S."/>
            <person name="Itoh T."/>
            <person name="Iwasaki H."/>
        </authorList>
    </citation>
    <scope>NUCLEOTIDE SEQUENCE</scope>
    <source>
        <strain evidence="9">N6</strain>
    </source>
</reference>
<keyword evidence="5 6" id="KW-0472">Membrane</keyword>
<dbReference type="GO" id="GO:0012505">
    <property type="term" value="C:endomembrane system"/>
    <property type="evidence" value="ECO:0007669"/>
    <property type="project" value="UniProtKB-SubCell"/>
</dbReference>
<protein>
    <recommendedName>
        <fullName evidence="6">AP complex subunit beta</fullName>
    </recommendedName>
</protein>
<comment type="subcellular location">
    <subcellularLocation>
        <location evidence="1">Endomembrane system</location>
    </subcellularLocation>
</comment>
<name>A0A8H3TWB9_9TREE</name>
<evidence type="ECO:0000256" key="2">
    <source>
        <dbReference type="ARBA" id="ARBA00006613"/>
    </source>
</evidence>
<comment type="similarity">
    <text evidence="2 6">Belongs to the adaptor complexes large subunit family.</text>
</comment>
<gene>
    <name evidence="9" type="ORF">NliqN6_3811</name>
</gene>
<keyword evidence="4 6" id="KW-0653">Protein transport</keyword>
<evidence type="ECO:0000256" key="6">
    <source>
        <dbReference type="PIRNR" id="PIRNR002291"/>
    </source>
</evidence>
<dbReference type="GO" id="GO:0030276">
    <property type="term" value="F:clathrin binding"/>
    <property type="evidence" value="ECO:0007669"/>
    <property type="project" value="InterPro"/>
</dbReference>
<comment type="caution">
    <text evidence="9">The sequence shown here is derived from an EMBL/GenBank/DDBJ whole genome shotgun (WGS) entry which is preliminary data.</text>
</comment>
<dbReference type="SUPFAM" id="SSF48371">
    <property type="entry name" value="ARM repeat"/>
    <property type="match status" value="1"/>
</dbReference>
<dbReference type="PIRSF" id="PIRSF002291">
    <property type="entry name" value="AP_complex_beta"/>
    <property type="match status" value="1"/>
</dbReference>
<dbReference type="Gene3D" id="1.25.10.10">
    <property type="entry name" value="Leucine-rich Repeat Variant"/>
    <property type="match status" value="1"/>
</dbReference>
<dbReference type="InterPro" id="IPR016342">
    <property type="entry name" value="AP_complex_bsu_1_2_4"/>
</dbReference>
<dbReference type="OrthoDB" id="10254310at2759"/>
<accession>A0A8H3TWB9</accession>
<evidence type="ECO:0000259" key="8">
    <source>
        <dbReference type="Pfam" id="PF01602"/>
    </source>
</evidence>
<feature type="domain" description="Clathrin/coatomer adaptor adaptin-like N-terminal" evidence="8">
    <location>
        <begin position="20"/>
        <end position="535"/>
    </location>
</feature>
<dbReference type="GO" id="GO:0030117">
    <property type="term" value="C:membrane coat"/>
    <property type="evidence" value="ECO:0007669"/>
    <property type="project" value="InterPro"/>
</dbReference>
<feature type="compositionally biased region" description="Polar residues" evidence="7">
    <location>
        <begin position="619"/>
        <end position="632"/>
    </location>
</feature>
<evidence type="ECO:0000256" key="7">
    <source>
        <dbReference type="SAM" id="MobiDB-lite"/>
    </source>
</evidence>
<dbReference type="InterPro" id="IPR016024">
    <property type="entry name" value="ARM-type_fold"/>
</dbReference>
<dbReference type="GO" id="GO:0016192">
    <property type="term" value="P:vesicle-mediated transport"/>
    <property type="evidence" value="ECO:0007669"/>
    <property type="project" value="InterPro"/>
</dbReference>
<dbReference type="GO" id="GO:0006886">
    <property type="term" value="P:intracellular protein transport"/>
    <property type="evidence" value="ECO:0007669"/>
    <property type="project" value="InterPro"/>
</dbReference>
<dbReference type="Proteomes" id="UP000620104">
    <property type="component" value="Unassembled WGS sequence"/>
</dbReference>
<sequence length="689" mass="77179">MADAKLFTRTKAQELRIELQAADKKDKGYAKKKIALKKIVANMTMGNDMAPLFPDMIQCMTIQVLEIKKMVYLYLMNYARVKSDEIAQAIPGFLSDCEDRNPLIRALAIRTMSSITSPVIITALVDPLGHALEDDDPYVKKTAAIAVAKLYASEMGRRVVENEGLVTWLRDLLADANPTVVANAVAALIEISDRSDDITLRLNSSVSGKLVAALGECSEWGQVYILDSLLTFTPQSSAEAEQLGERLSIRLQHANSAVVLTTVKLLLYLMNYMEDESFIASLERKMGPPLVTMLSLGPEVQYVALRNILLIIQRRPAILQYEVKVFFCKYNDPIYVKLAKLEIMYRLARSDNVHEVLPELKEYASEVDVDFVRKAVRSIGRLAIKIQPAADQCISVLLKLLETKISYVVQEAIVVIKDIFRRYPNEYESIIGALCENLDALDEPEAKAAMIWIIGQYADRIENSDELLEDFLFSFNEESTEVQLALLTAIVKLFIRRPTVGQDLVPRVLKMATEEVDNPDLRDRGFMYWRLLSSDPAATRDIVLAEKPPISTETDRMDKGTLDQLLLHTGTLSSIYHKSPQTFIRTAKARYLPDSPALNASSRRHLIGPNGMAHRQQRKPTLTTRPVSQVTESARPESSYKAQQEADRFDSPVGASADPYAQLGALADYQVDQPRPRGFSRSGDEDLLS</sequence>
<evidence type="ECO:0000313" key="10">
    <source>
        <dbReference type="Proteomes" id="UP000620104"/>
    </source>
</evidence>
<dbReference type="InterPro" id="IPR026739">
    <property type="entry name" value="AP_beta"/>
</dbReference>
<evidence type="ECO:0000313" key="9">
    <source>
        <dbReference type="EMBL" id="GHJ87409.1"/>
    </source>
</evidence>
<evidence type="ECO:0000256" key="4">
    <source>
        <dbReference type="ARBA" id="ARBA00022927"/>
    </source>
</evidence>
<keyword evidence="3 6" id="KW-0813">Transport</keyword>
<evidence type="ECO:0000256" key="1">
    <source>
        <dbReference type="ARBA" id="ARBA00004308"/>
    </source>
</evidence>
<dbReference type="InterPro" id="IPR002553">
    <property type="entry name" value="Clathrin/coatomer_adapt-like_N"/>
</dbReference>
<dbReference type="FunFam" id="1.25.10.10:FF:000044">
    <property type="entry name" value="AP complex subunit beta"/>
    <property type="match status" value="1"/>
</dbReference>
<dbReference type="Pfam" id="PF01602">
    <property type="entry name" value="Adaptin_N"/>
    <property type="match status" value="1"/>
</dbReference>
<keyword evidence="10" id="KW-1185">Reference proteome</keyword>
<evidence type="ECO:0000256" key="5">
    <source>
        <dbReference type="ARBA" id="ARBA00023136"/>
    </source>
</evidence>
<dbReference type="PANTHER" id="PTHR11134">
    <property type="entry name" value="ADAPTOR COMPLEX SUBUNIT BETA FAMILY MEMBER"/>
    <property type="match status" value="1"/>
</dbReference>
<comment type="function">
    <text evidence="6">Adaptins are components of the adaptor complexes which link clathrin to receptors in coated vesicles. Clathrin-associated protein complexes are believed to interact with the cytoplasmic tails of membrane proteins, leading to their selection and concentration.</text>
</comment>
<dbReference type="AlphaFoldDB" id="A0A8H3TWB9"/>